<keyword evidence="5 6" id="KW-0067">ATP-binding</keyword>
<keyword evidence="4" id="KW-0418">Kinase</keyword>
<dbReference type="PANTHER" id="PTHR24056:SF495">
    <property type="entry name" value="CYCLIN-DEPENDENT KINASE 8-RELATED"/>
    <property type="match status" value="1"/>
</dbReference>
<dbReference type="SMART" id="SM00220">
    <property type="entry name" value="S_TKc"/>
    <property type="match status" value="1"/>
</dbReference>
<reference evidence="10" key="1">
    <citation type="submission" date="2024-02" db="UniProtKB">
        <authorList>
            <consortium name="WormBaseParasite"/>
        </authorList>
    </citation>
    <scope>IDENTIFICATION</scope>
</reference>
<dbReference type="GO" id="GO:0005524">
    <property type="term" value="F:ATP binding"/>
    <property type="evidence" value="ECO:0007669"/>
    <property type="project" value="UniProtKB-UniRule"/>
</dbReference>
<evidence type="ECO:0000256" key="2">
    <source>
        <dbReference type="ARBA" id="ARBA00022679"/>
    </source>
</evidence>
<feature type="region of interest" description="Disordered" evidence="7">
    <location>
        <begin position="523"/>
        <end position="558"/>
    </location>
</feature>
<protein>
    <recommendedName>
        <fullName evidence="8">Protein kinase domain-containing protein</fullName>
    </recommendedName>
</protein>
<dbReference type="Gene3D" id="3.30.200.20">
    <property type="entry name" value="Phosphorylase Kinase, domain 1"/>
    <property type="match status" value="1"/>
</dbReference>
<dbReference type="InterPro" id="IPR000719">
    <property type="entry name" value="Prot_kinase_dom"/>
</dbReference>
<feature type="compositionally biased region" description="Pro residues" evidence="7">
    <location>
        <begin position="548"/>
        <end position="558"/>
    </location>
</feature>
<dbReference type="PANTHER" id="PTHR24056">
    <property type="entry name" value="CELL DIVISION PROTEIN KINASE"/>
    <property type="match status" value="1"/>
</dbReference>
<dbReference type="WBParaSite" id="MBELARI_LOCUS19264">
    <property type="protein sequence ID" value="MBELARI_LOCUS19264"/>
    <property type="gene ID" value="MBELARI_LOCUS19264"/>
</dbReference>
<dbReference type="InterPro" id="IPR017441">
    <property type="entry name" value="Protein_kinase_ATP_BS"/>
</dbReference>
<dbReference type="GO" id="GO:0005634">
    <property type="term" value="C:nucleus"/>
    <property type="evidence" value="ECO:0007669"/>
    <property type="project" value="TreeGrafter"/>
</dbReference>
<feature type="domain" description="Protein kinase" evidence="8">
    <location>
        <begin position="22"/>
        <end position="316"/>
    </location>
</feature>
<evidence type="ECO:0000313" key="10">
    <source>
        <dbReference type="WBParaSite" id="MBELARI_LOCUS19264"/>
    </source>
</evidence>
<feature type="compositionally biased region" description="Polar residues" evidence="7">
    <location>
        <begin position="349"/>
        <end position="364"/>
    </location>
</feature>
<dbReference type="Pfam" id="PF00069">
    <property type="entry name" value="Pkinase"/>
    <property type="match status" value="2"/>
</dbReference>
<evidence type="ECO:0000256" key="5">
    <source>
        <dbReference type="ARBA" id="ARBA00022840"/>
    </source>
</evidence>
<dbReference type="Gene3D" id="1.10.510.10">
    <property type="entry name" value="Transferase(Phosphotransferase) domain 1"/>
    <property type="match status" value="1"/>
</dbReference>
<evidence type="ECO:0000256" key="3">
    <source>
        <dbReference type="ARBA" id="ARBA00022741"/>
    </source>
</evidence>
<name>A0AAF3EYS7_9BILA</name>
<evidence type="ECO:0000313" key="9">
    <source>
        <dbReference type="Proteomes" id="UP000887575"/>
    </source>
</evidence>
<feature type="compositionally biased region" description="Polar residues" evidence="7">
    <location>
        <begin position="379"/>
        <end position="399"/>
    </location>
</feature>
<feature type="binding site" evidence="6">
    <location>
        <position position="58"/>
    </location>
    <ligand>
        <name>ATP</name>
        <dbReference type="ChEBI" id="CHEBI:30616"/>
    </ligand>
</feature>
<keyword evidence="1" id="KW-0723">Serine/threonine-protein kinase</keyword>
<proteinExistence type="predicted"/>
<dbReference type="PROSITE" id="PS50011">
    <property type="entry name" value="PROTEIN_KINASE_DOM"/>
    <property type="match status" value="1"/>
</dbReference>
<evidence type="ECO:0000256" key="6">
    <source>
        <dbReference type="PROSITE-ProRule" id="PRU10141"/>
    </source>
</evidence>
<dbReference type="AlphaFoldDB" id="A0AAF3EYS7"/>
<dbReference type="PROSITE" id="PS00107">
    <property type="entry name" value="PROTEIN_KINASE_ATP"/>
    <property type="match status" value="1"/>
</dbReference>
<feature type="region of interest" description="Disordered" evidence="7">
    <location>
        <begin position="341"/>
        <end position="409"/>
    </location>
</feature>
<feature type="compositionally biased region" description="Low complexity" evidence="7">
    <location>
        <begin position="400"/>
        <end position="409"/>
    </location>
</feature>
<dbReference type="GO" id="GO:0004674">
    <property type="term" value="F:protein serine/threonine kinase activity"/>
    <property type="evidence" value="ECO:0007669"/>
    <property type="project" value="UniProtKB-KW"/>
</dbReference>
<organism evidence="9 10">
    <name type="scientific">Mesorhabditis belari</name>
    <dbReference type="NCBI Taxonomy" id="2138241"/>
    <lineage>
        <taxon>Eukaryota</taxon>
        <taxon>Metazoa</taxon>
        <taxon>Ecdysozoa</taxon>
        <taxon>Nematoda</taxon>
        <taxon>Chromadorea</taxon>
        <taxon>Rhabditida</taxon>
        <taxon>Rhabditina</taxon>
        <taxon>Rhabditomorpha</taxon>
        <taxon>Rhabditoidea</taxon>
        <taxon>Rhabditidae</taxon>
        <taxon>Mesorhabditinae</taxon>
        <taxon>Mesorhabditis</taxon>
    </lineage>
</organism>
<dbReference type="FunFam" id="1.10.510.10:FF:000785">
    <property type="entry name" value="CMGC/CDK/CDK8 protein kinase"/>
    <property type="match status" value="1"/>
</dbReference>
<feature type="compositionally biased region" description="Low complexity" evidence="7">
    <location>
        <begin position="523"/>
        <end position="547"/>
    </location>
</feature>
<keyword evidence="2" id="KW-0808">Transferase</keyword>
<dbReference type="SUPFAM" id="SSF56112">
    <property type="entry name" value="Protein kinase-like (PK-like)"/>
    <property type="match status" value="1"/>
</dbReference>
<evidence type="ECO:0000256" key="7">
    <source>
        <dbReference type="SAM" id="MobiDB-lite"/>
    </source>
</evidence>
<dbReference type="InterPro" id="IPR011009">
    <property type="entry name" value="Kinase-like_dom_sf"/>
</dbReference>
<dbReference type="Proteomes" id="UP000887575">
    <property type="component" value="Unassembled WGS sequence"/>
</dbReference>
<dbReference type="FunFam" id="3.30.200.20:FF:000707">
    <property type="entry name" value="Cyclin dependent kinase 19"/>
    <property type="match status" value="1"/>
</dbReference>
<evidence type="ECO:0000259" key="8">
    <source>
        <dbReference type="PROSITE" id="PS50011"/>
    </source>
</evidence>
<sequence length="558" mass="64301">MIDFSFREELNQRREHVEDLFNFEGSKVGRGTYGHVYKATPKSPASMKMYPNKEYALKLIEGNQQFTMSACREIALLRELKHPNLIRLQRVFLTKERKVWLLLDYAEHDLWHIIKHHRGMRTKKSLLIDLKPANILVMGEGPGVQRGRVKIADMGFARVFHNPLKPLAELDPVVVTFWYRAPELLLGAKHYTKAIDVWAIGCIFAELLTAEPVFYCKEEDIKAQSPYHQEQLRRIFNVMGFPTESDWPDLKKMPEWKRLDQDFQNKKMFANCALHVYFQEKHIQSDGRDFKLLTKLLRMDPERRITCKEAMDDPYFKEDPKPTEDVFKGMEIPYPKREAMECDEDKKTNQTQPQVISDNVSNLEGSEAPNPKKMRMANQGPQNNQPMPSGSDNSNMNSYPQQNIQQSMQTQMQPMMQQMQNPGMMQNPVKSQNLMMNQPKMEPGVGPMGGMQGGQQGPMGQMTRQMYGNQPPPQQQYQQPVAPQGYQQQINSMMNQPGNPQMMRNDMGYSGQPLMMSQGQMMMGQQGQSMMGQSQYMIPSQGQQSAQQPPPGQWPSGY</sequence>
<evidence type="ECO:0000256" key="4">
    <source>
        <dbReference type="ARBA" id="ARBA00022777"/>
    </source>
</evidence>
<evidence type="ECO:0000256" key="1">
    <source>
        <dbReference type="ARBA" id="ARBA00022527"/>
    </source>
</evidence>
<keyword evidence="3 6" id="KW-0547">Nucleotide-binding</keyword>
<dbReference type="InterPro" id="IPR050108">
    <property type="entry name" value="CDK"/>
</dbReference>
<accession>A0AAF3EYS7</accession>
<keyword evidence="9" id="KW-1185">Reference proteome</keyword>